<evidence type="ECO:0000256" key="1">
    <source>
        <dbReference type="SAM" id="MobiDB-lite"/>
    </source>
</evidence>
<keyword evidence="4" id="KW-1185">Reference proteome</keyword>
<name>A0A423X213_9PEZI</name>
<comment type="caution">
    <text evidence="3">The sequence shown here is derived from an EMBL/GenBank/DDBJ whole genome shotgun (WGS) entry which is preliminary data.</text>
</comment>
<dbReference type="EMBL" id="LKEA01000004">
    <property type="protein sequence ID" value="ROW09831.1"/>
    <property type="molecule type" value="Genomic_DNA"/>
</dbReference>
<feature type="compositionally biased region" description="Polar residues" evidence="1">
    <location>
        <begin position="13"/>
        <end position="28"/>
    </location>
</feature>
<gene>
    <name evidence="3" type="ORF">VMCG_02523</name>
</gene>
<dbReference type="OrthoDB" id="206452at2759"/>
<dbReference type="STRING" id="356882.A0A423X213"/>
<evidence type="ECO:0000313" key="4">
    <source>
        <dbReference type="Proteomes" id="UP000283895"/>
    </source>
</evidence>
<dbReference type="Pfam" id="PF08719">
    <property type="entry name" value="NADAR"/>
    <property type="match status" value="1"/>
</dbReference>
<feature type="compositionally biased region" description="Basic and acidic residues" evidence="1">
    <location>
        <begin position="1"/>
        <end position="11"/>
    </location>
</feature>
<dbReference type="Gene3D" id="1.10.357.40">
    <property type="entry name" value="YbiA-like"/>
    <property type="match status" value="1"/>
</dbReference>
<dbReference type="SUPFAM" id="SSF143990">
    <property type="entry name" value="YbiA-like"/>
    <property type="match status" value="2"/>
</dbReference>
<sequence length="225" mass="25191">MVGKTQQDKQQRSSKLQPQPAVGTSSEALDLSSSPIFFHKEWEDFGFMSNFYLARFTAPDPATWLPAVVAQSSSTASASPGGEATALPLITFQHSEQYYMYRKALCFSDGDAAKRILDATSPADCKDVGRAVRGFSEEVWSEEDLKVRVMEEALWWKFGGGQLESLLTRDGEQDYNAWMSREARMGHLNDPGRKLLATGHRQLLEAAGRDRYWGIGYGKKQRPQN</sequence>
<dbReference type="Proteomes" id="UP000283895">
    <property type="component" value="Unassembled WGS sequence"/>
</dbReference>
<dbReference type="AlphaFoldDB" id="A0A423X213"/>
<accession>A0A423X213</accession>
<dbReference type="InterPro" id="IPR012816">
    <property type="entry name" value="NADAR"/>
</dbReference>
<proteinExistence type="predicted"/>
<feature type="region of interest" description="Disordered" evidence="1">
    <location>
        <begin position="1"/>
        <end position="28"/>
    </location>
</feature>
<reference evidence="3 4" key="1">
    <citation type="submission" date="2015-09" db="EMBL/GenBank/DDBJ databases">
        <title>Host preference determinants of Valsa canker pathogens revealed by comparative genomics.</title>
        <authorList>
            <person name="Yin Z."/>
            <person name="Huang L."/>
        </authorList>
    </citation>
    <scope>NUCLEOTIDE SEQUENCE [LARGE SCALE GENOMIC DNA]</scope>
    <source>
        <strain evidence="3 4">03-1</strain>
    </source>
</reference>
<dbReference type="CDD" id="cd15457">
    <property type="entry name" value="NADAR"/>
    <property type="match status" value="1"/>
</dbReference>
<dbReference type="InterPro" id="IPR037238">
    <property type="entry name" value="YbiA-like_sf"/>
</dbReference>
<evidence type="ECO:0000313" key="3">
    <source>
        <dbReference type="EMBL" id="ROW09831.1"/>
    </source>
</evidence>
<organism evidence="3 4">
    <name type="scientific">Cytospora schulzeri</name>
    <dbReference type="NCBI Taxonomy" id="448051"/>
    <lineage>
        <taxon>Eukaryota</taxon>
        <taxon>Fungi</taxon>
        <taxon>Dikarya</taxon>
        <taxon>Ascomycota</taxon>
        <taxon>Pezizomycotina</taxon>
        <taxon>Sordariomycetes</taxon>
        <taxon>Sordariomycetidae</taxon>
        <taxon>Diaporthales</taxon>
        <taxon>Cytosporaceae</taxon>
        <taxon>Cytospora</taxon>
    </lineage>
</organism>
<feature type="domain" description="NADAR" evidence="2">
    <location>
        <begin position="37"/>
        <end position="222"/>
    </location>
</feature>
<evidence type="ECO:0000259" key="2">
    <source>
        <dbReference type="Pfam" id="PF08719"/>
    </source>
</evidence>
<protein>
    <recommendedName>
        <fullName evidence="2">NADAR domain-containing protein</fullName>
    </recommendedName>
</protein>